<dbReference type="SUPFAM" id="SSF103473">
    <property type="entry name" value="MFS general substrate transporter"/>
    <property type="match status" value="1"/>
</dbReference>
<evidence type="ECO:0000259" key="8">
    <source>
        <dbReference type="PROSITE" id="PS50850"/>
    </source>
</evidence>
<feature type="transmembrane region" description="Helical" evidence="7">
    <location>
        <begin position="165"/>
        <end position="184"/>
    </location>
</feature>
<keyword evidence="6 7" id="KW-0472">Membrane</keyword>
<feature type="transmembrane region" description="Helical" evidence="7">
    <location>
        <begin position="140"/>
        <end position="159"/>
    </location>
</feature>
<evidence type="ECO:0000256" key="2">
    <source>
        <dbReference type="ARBA" id="ARBA00022448"/>
    </source>
</evidence>
<dbReference type="CDD" id="cd06173">
    <property type="entry name" value="MFS_MefA_like"/>
    <property type="match status" value="1"/>
</dbReference>
<dbReference type="InterPro" id="IPR020846">
    <property type="entry name" value="MFS_dom"/>
</dbReference>
<dbReference type="InterPro" id="IPR011701">
    <property type="entry name" value="MFS"/>
</dbReference>
<feature type="transmembrane region" description="Helical" evidence="7">
    <location>
        <begin position="391"/>
        <end position="409"/>
    </location>
</feature>
<feature type="transmembrane region" description="Helical" evidence="7">
    <location>
        <begin position="97"/>
        <end position="119"/>
    </location>
</feature>
<dbReference type="AlphaFoldDB" id="A0A0B7GJ42"/>
<name>A0A0B7GJ42_STRSA</name>
<feature type="transmembrane region" description="Helical" evidence="7">
    <location>
        <begin position="41"/>
        <end position="66"/>
    </location>
</feature>
<dbReference type="GO" id="GO:0005886">
    <property type="term" value="C:plasma membrane"/>
    <property type="evidence" value="ECO:0007669"/>
    <property type="project" value="UniProtKB-SubCell"/>
</dbReference>
<keyword evidence="4 7" id="KW-0812">Transmembrane</keyword>
<dbReference type="PROSITE" id="PS50850">
    <property type="entry name" value="MFS"/>
    <property type="match status" value="1"/>
</dbReference>
<feature type="transmembrane region" description="Helical" evidence="7">
    <location>
        <begin position="215"/>
        <end position="237"/>
    </location>
</feature>
<feature type="transmembrane region" description="Helical" evidence="7">
    <location>
        <begin position="73"/>
        <end position="91"/>
    </location>
</feature>
<dbReference type="GO" id="GO:0022857">
    <property type="term" value="F:transmembrane transporter activity"/>
    <property type="evidence" value="ECO:0007669"/>
    <property type="project" value="InterPro"/>
</dbReference>
<evidence type="ECO:0000256" key="6">
    <source>
        <dbReference type="ARBA" id="ARBA00023136"/>
    </source>
</evidence>
<dbReference type="RefSeq" id="WP_072073561.1">
    <property type="nucleotide sequence ID" value="NZ_CDMW01000001.1"/>
</dbReference>
<feature type="transmembrane region" description="Helical" evidence="7">
    <location>
        <begin position="280"/>
        <end position="295"/>
    </location>
</feature>
<dbReference type="PANTHER" id="PTHR43266">
    <property type="entry name" value="MACROLIDE-EFFLUX PROTEIN"/>
    <property type="match status" value="1"/>
</dbReference>
<dbReference type="PANTHER" id="PTHR43266:SF2">
    <property type="entry name" value="MAJOR FACILITATOR SUPERFAMILY (MFS) PROFILE DOMAIN-CONTAINING PROTEIN"/>
    <property type="match status" value="1"/>
</dbReference>
<dbReference type="EMBL" id="CDMW01000001">
    <property type="protein sequence ID" value="CEL89810.1"/>
    <property type="molecule type" value="Genomic_DNA"/>
</dbReference>
<evidence type="ECO:0000256" key="4">
    <source>
        <dbReference type="ARBA" id="ARBA00022692"/>
    </source>
</evidence>
<keyword evidence="5 7" id="KW-1133">Transmembrane helix</keyword>
<evidence type="ECO:0000256" key="3">
    <source>
        <dbReference type="ARBA" id="ARBA00022475"/>
    </source>
</evidence>
<evidence type="ECO:0000256" key="1">
    <source>
        <dbReference type="ARBA" id="ARBA00004651"/>
    </source>
</evidence>
<comment type="subcellular location">
    <subcellularLocation>
        <location evidence="1">Cell membrane</location>
        <topology evidence="1">Multi-pass membrane protein</topology>
    </subcellularLocation>
</comment>
<evidence type="ECO:0000256" key="7">
    <source>
        <dbReference type="SAM" id="Phobius"/>
    </source>
</evidence>
<accession>A0A0B7GJ42</accession>
<proteinExistence type="predicted"/>
<keyword evidence="3" id="KW-1003">Cell membrane</keyword>
<evidence type="ECO:0000313" key="10">
    <source>
        <dbReference type="Proteomes" id="UP000183504"/>
    </source>
</evidence>
<sequence length="427" mass="46112">MKQSGFRLFLLIWIGSLISEIGSGMTSFALGVYIFQLTGLVSVSSFVTLCAFLPGLLVTPLAGILADRYDRRSLMALGDGLSGLGVLWIYFSLKNPALIFICIGAAISSLFSALVNPAFRATISDLLPEDQLSKATGLSQINGIARYLISPALAGMILASGHISTILLLDFSTIFVTVACTLLARRAIHTQVYSSDSRFWADFLKGFQIVYRKKGIWILVLAGTGFSFFLGTVQILLSPLVLAFADAKTAGLVMTISSSGMLIGGLVLGIFAIKKHFHRMLWLSLFLLGLFMVGLGMKENFIWICSFGFLLFAALPFANTAIDYLVRININKADQGKTWGTIGIISQLGYVLAYAGMGWVADTLFKPSLTYFGWLANSVGKIIGVGGGRGYGLLFILSGISISIGAYLLSRARSVKELEYVSTLDKK</sequence>
<keyword evidence="2" id="KW-0813">Transport</keyword>
<dbReference type="Gene3D" id="1.20.1250.20">
    <property type="entry name" value="MFS general substrate transporter like domains"/>
    <property type="match status" value="1"/>
</dbReference>
<organism evidence="9 10">
    <name type="scientific">Streptococcus sanguinis</name>
    <dbReference type="NCBI Taxonomy" id="1305"/>
    <lineage>
        <taxon>Bacteria</taxon>
        <taxon>Bacillati</taxon>
        <taxon>Bacillota</taxon>
        <taxon>Bacilli</taxon>
        <taxon>Lactobacillales</taxon>
        <taxon>Streptococcaceae</taxon>
        <taxon>Streptococcus</taxon>
    </lineage>
</organism>
<feature type="transmembrane region" description="Helical" evidence="7">
    <location>
        <begin position="301"/>
        <end position="326"/>
    </location>
</feature>
<gene>
    <name evidence="9" type="ORF">SSV_0499</name>
</gene>
<dbReference type="InterPro" id="IPR036259">
    <property type="entry name" value="MFS_trans_sf"/>
</dbReference>
<dbReference type="Proteomes" id="UP000183504">
    <property type="component" value="Unassembled WGS sequence"/>
</dbReference>
<feature type="transmembrane region" description="Helical" evidence="7">
    <location>
        <begin position="249"/>
        <end position="273"/>
    </location>
</feature>
<feature type="transmembrane region" description="Helical" evidence="7">
    <location>
        <begin position="338"/>
        <end position="361"/>
    </location>
</feature>
<dbReference type="Pfam" id="PF07690">
    <property type="entry name" value="MFS_1"/>
    <property type="match status" value="1"/>
</dbReference>
<protein>
    <submittedName>
        <fullName evidence="9">Putative major facilitator family transporter</fullName>
    </submittedName>
</protein>
<reference evidence="9 10" key="1">
    <citation type="submission" date="2015-01" db="EMBL/GenBank/DDBJ databases">
        <authorList>
            <person name="Pelicic Vladimir"/>
        </authorList>
    </citation>
    <scope>NUCLEOTIDE SEQUENCE [LARGE SCALE GENOMIC DNA]</scope>
    <source>
        <strain evidence="9 10">2908</strain>
    </source>
</reference>
<evidence type="ECO:0000313" key="9">
    <source>
        <dbReference type="EMBL" id="CEL89810.1"/>
    </source>
</evidence>
<feature type="domain" description="Major facilitator superfamily (MFS) profile" evidence="8">
    <location>
        <begin position="1"/>
        <end position="188"/>
    </location>
</feature>
<evidence type="ECO:0000256" key="5">
    <source>
        <dbReference type="ARBA" id="ARBA00022989"/>
    </source>
</evidence>